<feature type="coiled-coil region" evidence="1">
    <location>
        <begin position="595"/>
        <end position="629"/>
    </location>
</feature>
<dbReference type="EMBL" id="ML979136">
    <property type="protein sequence ID" value="KAF1915652.1"/>
    <property type="molecule type" value="Genomic_DNA"/>
</dbReference>
<feature type="coiled-coil region" evidence="1">
    <location>
        <begin position="243"/>
        <end position="284"/>
    </location>
</feature>
<protein>
    <submittedName>
        <fullName evidence="3">Uncharacterized protein</fullName>
    </submittedName>
</protein>
<keyword evidence="1" id="KW-0175">Coiled coil</keyword>
<evidence type="ECO:0000256" key="2">
    <source>
        <dbReference type="SAM" id="MobiDB-lite"/>
    </source>
</evidence>
<name>A0A6A5QJT9_AMPQU</name>
<keyword evidence="4" id="KW-1185">Reference proteome</keyword>
<sequence>MLQHAPYKDISVGPVDENPQAVSFKIHIGFIRTKRRDGAEPEPPEDTEDEMPVQRVKQHKVWAYLYPARTPAASPEIHFHSFSVKGRYIGKEDGDKICKSMSGFAAAFGVPCCDKWSFSKLKALVKYYFLCRLAEKISENDANLMNYDIRITKTFKDNLVAVCREFQQGSERMSAAAPRVSAAGDSGSQDRTLSELPEGIFENDIVEVQSPLNVKSESSQPTNVPIQDARHDPTVDEKTMADLAELCSSEQAAEDELEKIKQEMEALEKRRVEKNGEREELKNRKRAAFQDMSAETAFILGHRLGCSYELIFSTSQTITNMVMLQAQHSLPHTPGTATAKENRSYANLCNELGEDLELLRYLPFKRATFQPQFELLGAADHRLLYGDMVDEKDQLWVYFTLVGGGQNYNKATGGTRMITFQTLKGAQNGEAPIRPQAVRDVALASGPFKMARDGFQIMAIAKYFFIKHGVDKHLQIPLSVATFKHDLIRACIDYRAIFKMAEAAKKSQAVTTAGTYGSAPSREASGAHISSRASSEMKRNRQPSQHSSEAPSTGASASKPQSSSRSSPSPVLNQLSQKATERFDSLDWEGLVDKYIEFQAEEEDLDQKIAQSEEERSNLAAQMVGLQARLDATTDHKSALMEEKYRIKAKKRLLQSSLSNEEQLEFCFEAGRRMGSKRVKRD</sequence>
<evidence type="ECO:0000313" key="3">
    <source>
        <dbReference type="EMBL" id="KAF1915652.1"/>
    </source>
</evidence>
<reference evidence="3" key="1">
    <citation type="journal article" date="2020" name="Stud. Mycol.">
        <title>101 Dothideomycetes genomes: a test case for predicting lifestyles and emergence of pathogens.</title>
        <authorList>
            <person name="Haridas S."/>
            <person name="Albert R."/>
            <person name="Binder M."/>
            <person name="Bloem J."/>
            <person name="Labutti K."/>
            <person name="Salamov A."/>
            <person name="Andreopoulos B."/>
            <person name="Baker S."/>
            <person name="Barry K."/>
            <person name="Bills G."/>
            <person name="Bluhm B."/>
            <person name="Cannon C."/>
            <person name="Castanera R."/>
            <person name="Culley D."/>
            <person name="Daum C."/>
            <person name="Ezra D."/>
            <person name="Gonzalez J."/>
            <person name="Henrissat B."/>
            <person name="Kuo A."/>
            <person name="Liang C."/>
            <person name="Lipzen A."/>
            <person name="Lutzoni F."/>
            <person name="Magnuson J."/>
            <person name="Mondo S."/>
            <person name="Nolan M."/>
            <person name="Ohm R."/>
            <person name="Pangilinan J."/>
            <person name="Park H.-J."/>
            <person name="Ramirez L."/>
            <person name="Alfaro M."/>
            <person name="Sun H."/>
            <person name="Tritt A."/>
            <person name="Yoshinaga Y."/>
            <person name="Zwiers L.-H."/>
            <person name="Turgeon B."/>
            <person name="Goodwin S."/>
            <person name="Spatafora J."/>
            <person name="Crous P."/>
            <person name="Grigoriev I."/>
        </authorList>
    </citation>
    <scope>NUCLEOTIDE SEQUENCE</scope>
    <source>
        <strain evidence="3">HMLAC05119</strain>
    </source>
</reference>
<gene>
    <name evidence="3" type="ORF">BDU57DRAFT_499918</name>
</gene>
<feature type="compositionally biased region" description="Polar residues" evidence="2">
    <location>
        <begin position="542"/>
        <end position="555"/>
    </location>
</feature>
<dbReference type="Proteomes" id="UP000800096">
    <property type="component" value="Unassembled WGS sequence"/>
</dbReference>
<dbReference type="OrthoDB" id="3681964at2759"/>
<accession>A0A6A5QJT9</accession>
<evidence type="ECO:0000313" key="4">
    <source>
        <dbReference type="Proteomes" id="UP000800096"/>
    </source>
</evidence>
<feature type="compositionally biased region" description="Low complexity" evidence="2">
    <location>
        <begin position="556"/>
        <end position="570"/>
    </location>
</feature>
<evidence type="ECO:0000256" key="1">
    <source>
        <dbReference type="SAM" id="Coils"/>
    </source>
</evidence>
<feature type="region of interest" description="Disordered" evidence="2">
    <location>
        <begin position="514"/>
        <end position="578"/>
    </location>
</feature>
<dbReference type="AlphaFoldDB" id="A0A6A5QJT9"/>
<organism evidence="3 4">
    <name type="scientific">Ampelomyces quisqualis</name>
    <name type="common">Powdery mildew agent</name>
    <dbReference type="NCBI Taxonomy" id="50730"/>
    <lineage>
        <taxon>Eukaryota</taxon>
        <taxon>Fungi</taxon>
        <taxon>Dikarya</taxon>
        <taxon>Ascomycota</taxon>
        <taxon>Pezizomycotina</taxon>
        <taxon>Dothideomycetes</taxon>
        <taxon>Pleosporomycetidae</taxon>
        <taxon>Pleosporales</taxon>
        <taxon>Pleosporineae</taxon>
        <taxon>Phaeosphaeriaceae</taxon>
        <taxon>Ampelomyces</taxon>
    </lineage>
</organism>
<proteinExistence type="predicted"/>